<dbReference type="EMBL" id="MT141232">
    <property type="protein sequence ID" value="QJA56664.1"/>
    <property type="molecule type" value="Genomic_DNA"/>
</dbReference>
<name>A0A6M3IH02_9ZZZZ</name>
<dbReference type="InterPro" id="IPR032427">
    <property type="entry name" value="P22_portal"/>
</dbReference>
<dbReference type="AlphaFoldDB" id="A0A6M3IH02"/>
<organism evidence="3">
    <name type="scientific">viral metagenome</name>
    <dbReference type="NCBI Taxonomy" id="1070528"/>
    <lineage>
        <taxon>unclassified sequences</taxon>
        <taxon>metagenomes</taxon>
        <taxon>organismal metagenomes</taxon>
    </lineage>
</organism>
<feature type="coiled-coil region" evidence="1">
    <location>
        <begin position="596"/>
        <end position="632"/>
    </location>
</feature>
<evidence type="ECO:0000313" key="3">
    <source>
        <dbReference type="EMBL" id="QJA56664.1"/>
    </source>
</evidence>
<dbReference type="Pfam" id="PF16510">
    <property type="entry name" value="P22_portal"/>
    <property type="match status" value="1"/>
</dbReference>
<evidence type="ECO:0000256" key="2">
    <source>
        <dbReference type="SAM" id="MobiDB-lite"/>
    </source>
</evidence>
<protein>
    <submittedName>
        <fullName evidence="3">Putative portal protein</fullName>
    </submittedName>
</protein>
<sequence>MAMPRKIGEKPDLRMMRQWVYDAKIAQAEWRAEVWRDYEMWDGGRAQWTQKDWDAAKAAGIDPITINRIFPVLNLVRGSEAINKFDIQVKGRTHKDSEIGQIMTEGIHYIMDVCDGEWICSDAFGEQVTGGLGWIGPCLHPDPRREKLRLVQRDWKEVWWDPFSSPWINPLTTRYVFMQRWIDLDAVQAAFPEKAQELDEHFHALIDELDREYYDEAQLVEDHKSMLMSTRWADKTRRRIRPVEMWYTMREKAWFASLPNGRIVEINRDMDGTKLREVLNASQEVIGAIVPKVYVKTFIGDLELEDSANPYNHDQFPFVPFVGYCDRFKQPFGIPRQIRGQNEEINKRRSMILAMLKARQVITERDVVDGGQPAMQGLWEEANKLDGFLVVEAGKLDKIKIVEQNELYRPQMDVMLQSEQEINEISGSNEESRGIQSNATSGVAMEARAQRSTIMLAPLFDNYRRSKKLLGEQLSSNMSQFWTGPKVLRITDRLTGAEKWVEINQPIVGPSGLIEVKNNISEIGYDCVVSEAPATSTVREQWLNMLIETMKKSPPELIPHLWMMGLEISNLPNKEQLVERMRPILGIEPFMDEKPEDAKQKAIQALEAQREQQAKEAQRNEAMADLMTAEQDMKVKLLQAQIEKTLSDARANRAKVVGDIKAKEQELKISRAKAVKELKAPPAEVIPISSRQTEKMQKNMQKGARV</sequence>
<proteinExistence type="predicted"/>
<gene>
    <name evidence="3" type="ORF">MM415B01811_0016</name>
</gene>
<feature type="region of interest" description="Disordered" evidence="2">
    <location>
        <begin position="686"/>
        <end position="706"/>
    </location>
</feature>
<evidence type="ECO:0000256" key="1">
    <source>
        <dbReference type="SAM" id="Coils"/>
    </source>
</evidence>
<keyword evidence="1" id="KW-0175">Coiled coil</keyword>
<reference evidence="3" key="1">
    <citation type="submission" date="2020-03" db="EMBL/GenBank/DDBJ databases">
        <title>The deep terrestrial virosphere.</title>
        <authorList>
            <person name="Holmfeldt K."/>
            <person name="Nilsson E."/>
            <person name="Simone D."/>
            <person name="Lopez-Fernandez M."/>
            <person name="Wu X."/>
            <person name="de Brujin I."/>
            <person name="Lundin D."/>
            <person name="Andersson A."/>
            <person name="Bertilsson S."/>
            <person name="Dopson M."/>
        </authorList>
    </citation>
    <scope>NUCLEOTIDE SEQUENCE</scope>
    <source>
        <strain evidence="3">MM415B01811</strain>
    </source>
</reference>
<accession>A0A6M3IH02</accession>